<evidence type="ECO:0000259" key="9">
    <source>
        <dbReference type="Pfam" id="PF12704"/>
    </source>
</evidence>
<feature type="transmembrane region" description="Helical" evidence="7">
    <location>
        <begin position="21"/>
        <end position="46"/>
    </location>
</feature>
<accession>A0A563UF60</accession>
<evidence type="ECO:0000256" key="6">
    <source>
        <dbReference type="ARBA" id="ARBA00023136"/>
    </source>
</evidence>
<gene>
    <name evidence="10" type="ORF">FPZ43_09190</name>
</gene>
<name>A0A563UF60_9SPHI</name>
<feature type="domain" description="ABC3 transporter permease C-terminal" evidence="8">
    <location>
        <begin position="277"/>
        <end position="397"/>
    </location>
</feature>
<dbReference type="PANTHER" id="PTHR30489">
    <property type="entry name" value="LIPOPROTEIN-RELEASING SYSTEM TRANSMEMBRANE PROTEIN LOLE"/>
    <property type="match status" value="1"/>
</dbReference>
<comment type="caution">
    <text evidence="10">The sequence shown here is derived from an EMBL/GenBank/DDBJ whole genome shotgun (WGS) entry which is preliminary data.</text>
</comment>
<dbReference type="AlphaFoldDB" id="A0A563UF60"/>
<evidence type="ECO:0000256" key="1">
    <source>
        <dbReference type="ARBA" id="ARBA00004651"/>
    </source>
</evidence>
<dbReference type="InterPro" id="IPR025857">
    <property type="entry name" value="MacB_PCD"/>
</dbReference>
<feature type="domain" description="MacB-like periplasmic core" evidence="9">
    <location>
        <begin position="25"/>
        <end position="246"/>
    </location>
</feature>
<feature type="transmembrane region" description="Helical" evidence="7">
    <location>
        <begin position="320"/>
        <end position="344"/>
    </location>
</feature>
<protein>
    <submittedName>
        <fullName evidence="10">ABC transporter permease</fullName>
    </submittedName>
</protein>
<dbReference type="Pfam" id="PF02687">
    <property type="entry name" value="FtsX"/>
    <property type="match status" value="1"/>
</dbReference>
<dbReference type="OrthoDB" id="1522724at2"/>
<organism evidence="10 11">
    <name type="scientific">Mucilaginibacter pallidiroseus</name>
    <dbReference type="NCBI Taxonomy" id="2599295"/>
    <lineage>
        <taxon>Bacteria</taxon>
        <taxon>Pseudomonadati</taxon>
        <taxon>Bacteroidota</taxon>
        <taxon>Sphingobacteriia</taxon>
        <taxon>Sphingobacteriales</taxon>
        <taxon>Sphingobacteriaceae</taxon>
        <taxon>Mucilaginibacter</taxon>
    </lineage>
</organism>
<feature type="transmembrane region" description="Helical" evidence="7">
    <location>
        <begin position="273"/>
        <end position="299"/>
    </location>
</feature>
<dbReference type="EMBL" id="VOEJ01000003">
    <property type="protein sequence ID" value="TWR30010.1"/>
    <property type="molecule type" value="Genomic_DNA"/>
</dbReference>
<evidence type="ECO:0000256" key="5">
    <source>
        <dbReference type="ARBA" id="ARBA00022989"/>
    </source>
</evidence>
<keyword evidence="11" id="KW-1185">Reference proteome</keyword>
<dbReference type="InterPro" id="IPR003838">
    <property type="entry name" value="ABC3_permease_C"/>
</dbReference>
<dbReference type="GO" id="GO:0044874">
    <property type="term" value="P:lipoprotein localization to outer membrane"/>
    <property type="evidence" value="ECO:0007669"/>
    <property type="project" value="TreeGrafter"/>
</dbReference>
<dbReference type="GO" id="GO:0098797">
    <property type="term" value="C:plasma membrane protein complex"/>
    <property type="evidence" value="ECO:0007669"/>
    <property type="project" value="TreeGrafter"/>
</dbReference>
<dbReference type="PANTHER" id="PTHR30489:SF0">
    <property type="entry name" value="LIPOPROTEIN-RELEASING SYSTEM TRANSMEMBRANE PROTEIN LOLE"/>
    <property type="match status" value="1"/>
</dbReference>
<evidence type="ECO:0000313" key="10">
    <source>
        <dbReference type="EMBL" id="TWR30010.1"/>
    </source>
</evidence>
<evidence type="ECO:0000313" key="11">
    <source>
        <dbReference type="Proteomes" id="UP000320042"/>
    </source>
</evidence>
<feature type="transmembrane region" description="Helical" evidence="7">
    <location>
        <begin position="372"/>
        <end position="393"/>
    </location>
</feature>
<dbReference type="RefSeq" id="WP_146381566.1">
    <property type="nucleotide sequence ID" value="NZ_VOEJ01000003.1"/>
</dbReference>
<evidence type="ECO:0000256" key="3">
    <source>
        <dbReference type="ARBA" id="ARBA00022475"/>
    </source>
</evidence>
<proteinExistence type="inferred from homology"/>
<comment type="subcellular location">
    <subcellularLocation>
        <location evidence="1">Cell membrane</location>
        <topology evidence="1">Multi-pass membrane protein</topology>
    </subcellularLocation>
</comment>
<sequence>MNTAIYIAKRYLFSKKQTHAINIISGISMLGVLVGSAALIIILSVFNGFEQVILSLYSNFTPQIKIEPAQGKRFDPNALHFHELSHDKRVLSYTQVLQEKVLIRYGDRPFIGTIMGVSDGFLKNTHLDSTITWGSFTLKEKGRYYAVIGSTIQGSLGVNIKSEELPLQVYSPRRTAGNSNDPMNDFVFRSIFPSGVFAIQQDFDNIIITPIEFTRDLLGEPLEVSAIEINYKPGNDVDKIREEVQETIGDKYVVKNRREQNTELYKTINYERWSIFMILVFVLIIAIFNIIGSLTMLVMDKRKDIAILTSLGANKRLIQGIFFFEGMMISAIGCVAGIVIGYIVCFIQKEFSLIKMGAKLSVLDAYPVEYDFVNNIALVIFTVGLISVIASGISSRLSIKGLDDIKQEL</sequence>
<reference evidence="10 11" key="1">
    <citation type="submission" date="2019-07" db="EMBL/GenBank/DDBJ databases">
        <authorList>
            <person name="Kim J."/>
        </authorList>
    </citation>
    <scope>NUCLEOTIDE SEQUENCE [LARGE SCALE GENOMIC DNA]</scope>
    <source>
        <strain evidence="11">dk17</strain>
    </source>
</reference>
<evidence type="ECO:0000256" key="7">
    <source>
        <dbReference type="SAM" id="Phobius"/>
    </source>
</evidence>
<keyword evidence="5 7" id="KW-1133">Transmembrane helix</keyword>
<dbReference type="Pfam" id="PF12704">
    <property type="entry name" value="MacB_PCD"/>
    <property type="match status" value="1"/>
</dbReference>
<dbReference type="Proteomes" id="UP000320042">
    <property type="component" value="Unassembled WGS sequence"/>
</dbReference>
<keyword evidence="6 7" id="KW-0472">Membrane</keyword>
<dbReference type="InterPro" id="IPR051447">
    <property type="entry name" value="Lipoprotein-release_system"/>
</dbReference>
<keyword evidence="3" id="KW-1003">Cell membrane</keyword>
<keyword evidence="4 7" id="KW-0812">Transmembrane</keyword>
<evidence type="ECO:0000256" key="2">
    <source>
        <dbReference type="ARBA" id="ARBA00005236"/>
    </source>
</evidence>
<evidence type="ECO:0000256" key="4">
    <source>
        <dbReference type="ARBA" id="ARBA00022692"/>
    </source>
</evidence>
<evidence type="ECO:0000259" key="8">
    <source>
        <dbReference type="Pfam" id="PF02687"/>
    </source>
</evidence>
<comment type="similarity">
    <text evidence="2">Belongs to the ABC-4 integral membrane protein family. LolC/E subfamily.</text>
</comment>